<keyword evidence="6 9" id="KW-0249">Electron transport</keyword>
<accession>A0A4Q2DYS5</accession>
<dbReference type="GO" id="GO:0045275">
    <property type="term" value="C:respiratory chain complex III"/>
    <property type="evidence" value="ECO:0007669"/>
    <property type="project" value="InterPro"/>
</dbReference>
<dbReference type="Proteomes" id="UP000290288">
    <property type="component" value="Unassembled WGS sequence"/>
</dbReference>
<keyword evidence="7 9" id="KW-0496">Mitochondrion</keyword>
<dbReference type="Gene3D" id="1.10.1090.10">
    <property type="entry name" value="Cytochrome b-c1 complex subunit 7"/>
    <property type="match status" value="1"/>
</dbReference>
<dbReference type="EMBL" id="SDEE01000024">
    <property type="protein sequence ID" value="RXW24175.1"/>
    <property type="molecule type" value="Genomic_DNA"/>
</dbReference>
<dbReference type="PIRSF" id="PIRSF000022">
    <property type="entry name" value="Bc1_14K"/>
    <property type="match status" value="1"/>
</dbReference>
<evidence type="ECO:0000256" key="4">
    <source>
        <dbReference type="ARBA" id="ARBA00022660"/>
    </source>
</evidence>
<name>A0A4Q2DYS5_9AGAR</name>
<dbReference type="InterPro" id="IPR036544">
    <property type="entry name" value="QCR7_sf"/>
</dbReference>
<evidence type="ECO:0000256" key="8">
    <source>
        <dbReference type="ARBA" id="ARBA00023136"/>
    </source>
</evidence>
<comment type="similarity">
    <text evidence="2 9">Belongs to the UQCRB/QCR7 family.</text>
</comment>
<evidence type="ECO:0000256" key="3">
    <source>
        <dbReference type="ARBA" id="ARBA00022448"/>
    </source>
</evidence>
<dbReference type="OrthoDB" id="425749at2759"/>
<evidence type="ECO:0000313" key="10">
    <source>
        <dbReference type="EMBL" id="RXW24175.1"/>
    </source>
</evidence>
<dbReference type="InterPro" id="IPR003197">
    <property type="entry name" value="QCR7"/>
</dbReference>
<reference evidence="10 11" key="1">
    <citation type="submission" date="2019-01" db="EMBL/GenBank/DDBJ databases">
        <title>Draft genome sequence of Psathyrella aberdarensis IHI B618.</title>
        <authorList>
            <person name="Buettner E."/>
            <person name="Kellner H."/>
        </authorList>
    </citation>
    <scope>NUCLEOTIDE SEQUENCE [LARGE SCALE GENOMIC DNA]</scope>
    <source>
        <strain evidence="10 11">IHI B618</strain>
    </source>
</reference>
<comment type="caution">
    <text evidence="10">The sequence shown here is derived from an EMBL/GenBank/DDBJ whole genome shotgun (WGS) entry which is preliminary data.</text>
</comment>
<dbReference type="AlphaFoldDB" id="A0A4Q2DYS5"/>
<dbReference type="PANTHER" id="PTHR12022:SF0">
    <property type="entry name" value="CYTOCHROME B-C1 COMPLEX SUBUNIT 7"/>
    <property type="match status" value="1"/>
</dbReference>
<evidence type="ECO:0000256" key="2">
    <source>
        <dbReference type="ARBA" id="ARBA00008554"/>
    </source>
</evidence>
<keyword evidence="3 9" id="KW-0813">Transport</keyword>
<dbReference type="GO" id="GO:0006122">
    <property type="term" value="P:mitochondrial electron transport, ubiquinol to cytochrome c"/>
    <property type="evidence" value="ECO:0007669"/>
    <property type="project" value="InterPro"/>
</dbReference>
<sequence length="127" mass="14741">MAFGPLSISLAPYVQSSKTLLKWVQPLANWYANASRYRQYGFKYDDLLVEENPTVQRALSRLTPRETYDRAYRLKRASHASVLHAPLAKDQWTKPEEDVRYLVPHVSNVVAEDAERAKWDNVIVKKH</sequence>
<dbReference type="Pfam" id="PF02271">
    <property type="entry name" value="UCR_14kD"/>
    <property type="match status" value="1"/>
</dbReference>
<keyword evidence="5 9" id="KW-0999">Mitochondrion inner membrane</keyword>
<keyword evidence="8 9" id="KW-0472">Membrane</keyword>
<evidence type="ECO:0000256" key="5">
    <source>
        <dbReference type="ARBA" id="ARBA00022792"/>
    </source>
</evidence>
<evidence type="ECO:0000256" key="7">
    <source>
        <dbReference type="ARBA" id="ARBA00023128"/>
    </source>
</evidence>
<protein>
    <recommendedName>
        <fullName evidence="9">Cytochrome b-c1 complex subunit 7</fullName>
    </recommendedName>
</protein>
<evidence type="ECO:0000256" key="1">
    <source>
        <dbReference type="ARBA" id="ARBA00004443"/>
    </source>
</evidence>
<evidence type="ECO:0000256" key="6">
    <source>
        <dbReference type="ARBA" id="ARBA00022982"/>
    </source>
</evidence>
<dbReference type="PANTHER" id="PTHR12022">
    <property type="entry name" value="UBIQUINOL-CYTOCHROME C REDUCTASE COMPLEX 14 KD PROTEIN"/>
    <property type="match status" value="1"/>
</dbReference>
<evidence type="ECO:0000313" key="11">
    <source>
        <dbReference type="Proteomes" id="UP000290288"/>
    </source>
</evidence>
<comment type="subcellular location">
    <subcellularLocation>
        <location evidence="1">Mitochondrion inner membrane</location>
        <topology evidence="1">Peripheral membrane protein</topology>
        <orientation evidence="1">Matrix side</orientation>
    </subcellularLocation>
</comment>
<dbReference type="GO" id="GO:0005743">
    <property type="term" value="C:mitochondrial inner membrane"/>
    <property type="evidence" value="ECO:0007669"/>
    <property type="project" value="UniProtKB-SubCell"/>
</dbReference>
<dbReference type="STRING" id="2316362.A0A4Q2DYS5"/>
<gene>
    <name evidence="10" type="ORF">EST38_g1671</name>
</gene>
<dbReference type="FunFam" id="1.10.1090.10:FF:000001">
    <property type="entry name" value="Cytochrome b-c1 complex subunit 7"/>
    <property type="match status" value="1"/>
</dbReference>
<evidence type="ECO:0000256" key="9">
    <source>
        <dbReference type="PIRNR" id="PIRNR000022"/>
    </source>
</evidence>
<keyword evidence="4 9" id="KW-0679">Respiratory chain</keyword>
<organism evidence="10 11">
    <name type="scientific">Candolleomyces aberdarensis</name>
    <dbReference type="NCBI Taxonomy" id="2316362"/>
    <lineage>
        <taxon>Eukaryota</taxon>
        <taxon>Fungi</taxon>
        <taxon>Dikarya</taxon>
        <taxon>Basidiomycota</taxon>
        <taxon>Agaricomycotina</taxon>
        <taxon>Agaricomycetes</taxon>
        <taxon>Agaricomycetidae</taxon>
        <taxon>Agaricales</taxon>
        <taxon>Agaricineae</taxon>
        <taxon>Psathyrellaceae</taxon>
        <taxon>Candolleomyces</taxon>
    </lineage>
</organism>
<comment type="function">
    <text evidence="9">Component of the ubiquinol-cytochrome c oxidoreductase, a multisubunit transmembrane complex that is part of the mitochondrial electron transport chain which drives oxidative phosphorylation.</text>
</comment>
<dbReference type="SUPFAM" id="SSF81524">
    <property type="entry name" value="14 kDa protein of cytochrome bc1 complex (Ubiquinol-cytochrome c reductase)"/>
    <property type="match status" value="1"/>
</dbReference>
<keyword evidence="11" id="KW-1185">Reference proteome</keyword>
<proteinExistence type="inferred from homology"/>